<dbReference type="EMBL" id="AP024237">
    <property type="protein sequence ID" value="BCO35394.1"/>
    <property type="molecule type" value="Genomic_DNA"/>
</dbReference>
<protein>
    <submittedName>
        <fullName evidence="1">Uncharacterized protein</fullName>
    </submittedName>
</protein>
<reference evidence="1 2" key="1">
    <citation type="submission" date="2020-12" db="EMBL/GenBank/DDBJ databases">
        <title>Complete genome sequence of Mycobacterium heckeshornense JCM 15655T, closely related to a pathogenic non-tuberculous mycobacterial species Mycobacterium xenopi.</title>
        <authorList>
            <person name="Yoshida M."/>
            <person name="Fukano H."/>
            <person name="Asakura T."/>
            <person name="Suzuki M."/>
            <person name="Hoshino Y."/>
        </authorList>
    </citation>
    <scope>NUCLEOTIDE SEQUENCE [LARGE SCALE GENOMIC DNA]</scope>
    <source>
        <strain evidence="1 2">JCM 15655</strain>
    </source>
</reference>
<evidence type="ECO:0000313" key="2">
    <source>
        <dbReference type="Proteomes" id="UP000595446"/>
    </source>
</evidence>
<accession>A0A7R7GT85</accession>
<evidence type="ECO:0000313" key="1">
    <source>
        <dbReference type="EMBL" id="BCO35394.1"/>
    </source>
</evidence>
<dbReference type="Proteomes" id="UP000595446">
    <property type="component" value="Chromosome"/>
</dbReference>
<sequence length="131" mass="14223">MGESPVPAEGTVTVVITRHPAFPKRLRASRLRAVLAHTALRKIATRFADPTKSTTERAASMFIIRLLDGEEIHANEGDQLTINQETGVLTVSRVDGFDEVTTHYSPSVWASVTHRVKGAVGVRPALVPASR</sequence>
<keyword evidence="2" id="KW-1185">Reference proteome</keyword>
<dbReference type="AlphaFoldDB" id="A0A7R7GT85"/>
<gene>
    <name evidence="1" type="ORF">MHEC_18270</name>
</gene>
<name>A0A7R7GT85_9MYCO</name>
<organism evidence="1 2">
    <name type="scientific">Mycobacterium heckeshornense</name>
    <dbReference type="NCBI Taxonomy" id="110505"/>
    <lineage>
        <taxon>Bacteria</taxon>
        <taxon>Bacillati</taxon>
        <taxon>Actinomycetota</taxon>
        <taxon>Actinomycetes</taxon>
        <taxon>Mycobacteriales</taxon>
        <taxon>Mycobacteriaceae</taxon>
        <taxon>Mycobacterium</taxon>
    </lineage>
</organism>
<proteinExistence type="predicted"/>